<dbReference type="EMBL" id="BFEA01000092">
    <property type="protein sequence ID" value="GBG67818.1"/>
    <property type="molecule type" value="Genomic_DNA"/>
</dbReference>
<protein>
    <recommendedName>
        <fullName evidence="19">Protein transport protein SEC23</fullName>
    </recommendedName>
</protein>
<keyword evidence="4" id="KW-0479">Metal-binding</keyword>
<dbReference type="OrthoDB" id="3979788at2759"/>
<evidence type="ECO:0000259" key="16">
    <source>
        <dbReference type="Pfam" id="PF08033"/>
    </source>
</evidence>
<comment type="subcellular location">
    <subcellularLocation>
        <location evidence="1">Cytoplasmic vesicle</location>
        <location evidence="1">COPII-coated vesicle membrane</location>
        <topology evidence="1">Peripheral membrane protein</topology>
        <orientation evidence="1">Cytoplasmic side</orientation>
    </subcellularLocation>
    <subcellularLocation>
        <location evidence="2">Endoplasmic reticulum membrane</location>
        <topology evidence="2">Peripheral membrane protein</topology>
        <orientation evidence="2">Cytoplasmic side</orientation>
    </subcellularLocation>
</comment>
<evidence type="ECO:0000256" key="5">
    <source>
        <dbReference type="ARBA" id="ARBA00022824"/>
    </source>
</evidence>
<feature type="domain" description="Sec23/Sec24 helical" evidence="15">
    <location>
        <begin position="737"/>
        <end position="833"/>
    </location>
</feature>
<dbReference type="PANTHER" id="PTHR11141:SF6">
    <property type="entry name" value="PROTEIN TRANSPORT PROTEIN SEC23 A"/>
    <property type="match status" value="1"/>
</dbReference>
<dbReference type="SUPFAM" id="SSF81811">
    <property type="entry name" value="Helical domain of Sec23/24"/>
    <property type="match status" value="1"/>
</dbReference>
<dbReference type="Gene3D" id="1.20.120.730">
    <property type="entry name" value="Sec23/Sec24 helical domain"/>
    <property type="match status" value="1"/>
</dbReference>
<dbReference type="InterPro" id="IPR036465">
    <property type="entry name" value="vWFA_dom_sf"/>
</dbReference>
<dbReference type="GO" id="GO:0005096">
    <property type="term" value="F:GTPase activator activity"/>
    <property type="evidence" value="ECO:0007669"/>
    <property type="project" value="TreeGrafter"/>
</dbReference>
<evidence type="ECO:0000256" key="4">
    <source>
        <dbReference type="ARBA" id="ARBA00022723"/>
    </source>
</evidence>
<organism evidence="17 18">
    <name type="scientific">Chara braunii</name>
    <name type="common">Braun's stonewort</name>
    <dbReference type="NCBI Taxonomy" id="69332"/>
    <lineage>
        <taxon>Eukaryota</taxon>
        <taxon>Viridiplantae</taxon>
        <taxon>Streptophyta</taxon>
        <taxon>Charophyceae</taxon>
        <taxon>Charales</taxon>
        <taxon>Characeae</taxon>
        <taxon>Chara</taxon>
    </lineage>
</organism>
<evidence type="ECO:0008006" key="19">
    <source>
        <dbReference type="Google" id="ProtNLM"/>
    </source>
</evidence>
<dbReference type="InterPro" id="IPR012990">
    <property type="entry name" value="Beta-sandwich_Sec23_24"/>
</dbReference>
<dbReference type="Gene3D" id="3.40.50.410">
    <property type="entry name" value="von Willebrand factor, type A domain"/>
    <property type="match status" value="1"/>
</dbReference>
<evidence type="ECO:0000256" key="6">
    <source>
        <dbReference type="ARBA" id="ARBA00022833"/>
    </source>
</evidence>
<dbReference type="InterPro" id="IPR029006">
    <property type="entry name" value="ADF-H/Gelsolin-like_dom_sf"/>
</dbReference>
<evidence type="ECO:0000259" key="12">
    <source>
        <dbReference type="Pfam" id="PF00626"/>
    </source>
</evidence>
<dbReference type="GO" id="GO:0090110">
    <property type="term" value="P:COPII-coated vesicle cargo loading"/>
    <property type="evidence" value="ECO:0007669"/>
    <property type="project" value="TreeGrafter"/>
</dbReference>
<dbReference type="Proteomes" id="UP000265515">
    <property type="component" value="Unassembled WGS sequence"/>
</dbReference>
<evidence type="ECO:0000256" key="3">
    <source>
        <dbReference type="ARBA" id="ARBA00022448"/>
    </source>
</evidence>
<evidence type="ECO:0000256" key="8">
    <source>
        <dbReference type="ARBA" id="ARBA00022927"/>
    </source>
</evidence>
<dbReference type="AlphaFoldDB" id="A0A388KCN1"/>
<evidence type="ECO:0000259" key="15">
    <source>
        <dbReference type="Pfam" id="PF04815"/>
    </source>
</evidence>
<evidence type="ECO:0000256" key="11">
    <source>
        <dbReference type="SAM" id="MobiDB-lite"/>
    </source>
</evidence>
<proteinExistence type="predicted"/>
<dbReference type="Pfam" id="PF00626">
    <property type="entry name" value="Gelsolin"/>
    <property type="match status" value="1"/>
</dbReference>
<evidence type="ECO:0000256" key="9">
    <source>
        <dbReference type="ARBA" id="ARBA00023136"/>
    </source>
</evidence>
<evidence type="ECO:0000256" key="7">
    <source>
        <dbReference type="ARBA" id="ARBA00022892"/>
    </source>
</evidence>
<dbReference type="STRING" id="69332.A0A388KCN1"/>
<dbReference type="InterPro" id="IPR006896">
    <property type="entry name" value="Sec23/24_trunk_dom"/>
</dbReference>
<dbReference type="Pfam" id="PF04815">
    <property type="entry name" value="Sec23_helical"/>
    <property type="match status" value="1"/>
</dbReference>
<evidence type="ECO:0000259" key="13">
    <source>
        <dbReference type="Pfam" id="PF04810"/>
    </source>
</evidence>
<dbReference type="Gene3D" id="2.30.30.380">
    <property type="entry name" value="Zn-finger domain of Sec23/24"/>
    <property type="match status" value="1"/>
</dbReference>
<reference evidence="17 18" key="1">
    <citation type="journal article" date="2018" name="Cell">
        <title>The Chara Genome: Secondary Complexity and Implications for Plant Terrestrialization.</title>
        <authorList>
            <person name="Nishiyama T."/>
            <person name="Sakayama H."/>
            <person name="Vries J.D."/>
            <person name="Buschmann H."/>
            <person name="Saint-Marcoux D."/>
            <person name="Ullrich K.K."/>
            <person name="Haas F.B."/>
            <person name="Vanderstraeten L."/>
            <person name="Becker D."/>
            <person name="Lang D."/>
            <person name="Vosolsobe S."/>
            <person name="Rombauts S."/>
            <person name="Wilhelmsson P.K.I."/>
            <person name="Janitza P."/>
            <person name="Kern R."/>
            <person name="Heyl A."/>
            <person name="Rumpler F."/>
            <person name="Villalobos L.I.A.C."/>
            <person name="Clay J.M."/>
            <person name="Skokan R."/>
            <person name="Toyoda A."/>
            <person name="Suzuki Y."/>
            <person name="Kagoshima H."/>
            <person name="Schijlen E."/>
            <person name="Tajeshwar N."/>
            <person name="Catarino B."/>
            <person name="Hetherington A.J."/>
            <person name="Saltykova A."/>
            <person name="Bonnot C."/>
            <person name="Breuninger H."/>
            <person name="Symeonidi A."/>
            <person name="Radhakrishnan G.V."/>
            <person name="Van Nieuwerburgh F."/>
            <person name="Deforce D."/>
            <person name="Chang C."/>
            <person name="Karol K.G."/>
            <person name="Hedrich R."/>
            <person name="Ulvskov P."/>
            <person name="Glockner G."/>
            <person name="Delwiche C.F."/>
            <person name="Petrasek J."/>
            <person name="Van de Peer Y."/>
            <person name="Friml J."/>
            <person name="Beilby M."/>
            <person name="Dolan L."/>
            <person name="Kohara Y."/>
            <person name="Sugano S."/>
            <person name="Fujiyama A."/>
            <person name="Delaux P.-M."/>
            <person name="Quint M."/>
            <person name="TheiBen G."/>
            <person name="Hagemann M."/>
            <person name="Harholt J."/>
            <person name="Dunand C."/>
            <person name="Zachgo S."/>
            <person name="Langdale J."/>
            <person name="Maumus F."/>
            <person name="Straeten D.V.D."/>
            <person name="Gould S.B."/>
            <person name="Rensing S.A."/>
        </authorList>
    </citation>
    <scope>NUCLEOTIDE SEQUENCE [LARGE SCALE GENOMIC DNA]</scope>
    <source>
        <strain evidence="17 18">S276</strain>
    </source>
</reference>
<keyword evidence="5" id="KW-0256">Endoplasmic reticulum</keyword>
<evidence type="ECO:0000313" key="18">
    <source>
        <dbReference type="Proteomes" id="UP000265515"/>
    </source>
</evidence>
<sequence>MTTPMLPSKASPSSASSGFLDPYYDMSSNSQASTAPFSATAAATALNGPSSLPSALRPAFSSPLVSSAASSSPPFVAGAGAPPFAFSSSSSLPSGTMSSSFDLSSFKGEPGGGDGLADNLRAMSLTGQGQNRYSPLPMMMGMGMPPRSAVPPSSYLPPASAPSFGRPAAAAASSMAYALGGGSSVSPSLFVPSPPDPMMTGAAMPTMSSRSLGAMQSMGGVSPPPSAQSPSSNGFFAPVPVSTVGSVTDRDLNEEDPASAGAPFVYFSAQKIPTQKKIANIGSLPFGALISPVKEVDAARPPVLTRNPVRCEMCGAHVNLYCKVAPRIGQWTCVFCTHTNSSSGNYSVDDFGSWPELVVKTVDYVISNPRSGYSVASGVAPAPAPSAILLIDENLSDPYMQELQKSLFGVMEKMPEDTRVGIITYGAAVSVYDLSEPGIASADVLPGSSSPTEEAIKILLYGSGSFLSPIHSCAPIAHSIVSSLRPYRGKAVESERKRCLGAAVEVALALIRGPMGEEESIRNRGDMGLSRILVCTSGPPNYGPGAAPVNEEHPNFAYEEANAKAYLETLGKEAKYLDVAVDIFCAGACPVKVPVLHPLAKASGGLLWLHDDFGETFGGNLQRAVSRVCGTEGVLEVRCSGPVAITRIIGPAEAITDSQEESFPEDIVTSCGMSSVEENQGFVLCMELRDDVSQDHVHFQFVARYVNLERARVVRVITLRLPTTGSASTYLNAVVEDVAAVLIAKRTVVEALTPEDAADMKLSIDERLKDIALHFGTQMKGSKMRKFPSELHRLPEMLFHLRRGALLGSIVGHEDERAVLRNVFLQASFDLSLRMTVPRLLAHVQGGTFEEVPAVNLALQSEVSLVLDHGTDVFIWMGLDVLADEAKSAGALAACKTLALEAVENRFPLPRIVVCKEADSKARYLLARLVPAHKDSPFEQDAWFPKLRTLQPEQRAKLKTKFFHTDDPSFFEYLKSLKLMPPEVPSGFR</sequence>
<dbReference type="Gene3D" id="3.40.20.10">
    <property type="entry name" value="Severin"/>
    <property type="match status" value="1"/>
</dbReference>
<dbReference type="Pfam" id="PF04811">
    <property type="entry name" value="Sec23_trunk"/>
    <property type="match status" value="1"/>
</dbReference>
<dbReference type="PANTHER" id="PTHR11141">
    <property type="entry name" value="PROTEIN TRANSPORT PROTEIN SEC23"/>
    <property type="match status" value="1"/>
</dbReference>
<evidence type="ECO:0000313" key="17">
    <source>
        <dbReference type="EMBL" id="GBG67818.1"/>
    </source>
</evidence>
<dbReference type="InterPro" id="IPR006900">
    <property type="entry name" value="Sec23/24_helical_dom"/>
</dbReference>
<dbReference type="GO" id="GO:0030127">
    <property type="term" value="C:COPII vesicle coat"/>
    <property type="evidence" value="ECO:0007669"/>
    <property type="project" value="InterPro"/>
</dbReference>
<evidence type="ECO:0000256" key="2">
    <source>
        <dbReference type="ARBA" id="ARBA00004397"/>
    </source>
</evidence>
<dbReference type="InterPro" id="IPR036174">
    <property type="entry name" value="Znf_Sec23_Sec24_sf"/>
</dbReference>
<feature type="domain" description="Sec23/Sec24 trunk" evidence="14">
    <location>
        <begin position="397"/>
        <end position="617"/>
    </location>
</feature>
<gene>
    <name evidence="17" type="ORF">CBR_g939</name>
</gene>
<dbReference type="OMA" id="WMERLGH"/>
<dbReference type="InterPro" id="IPR007123">
    <property type="entry name" value="Gelsolin-like_dom"/>
</dbReference>
<dbReference type="GO" id="GO:0006886">
    <property type="term" value="P:intracellular protein transport"/>
    <property type="evidence" value="ECO:0007669"/>
    <property type="project" value="InterPro"/>
</dbReference>
<comment type="caution">
    <text evidence="17">The sequence shown here is derived from an EMBL/GenBank/DDBJ whole genome shotgun (WGS) entry which is preliminary data.</text>
</comment>
<dbReference type="GO" id="GO:0070971">
    <property type="term" value="C:endoplasmic reticulum exit site"/>
    <property type="evidence" value="ECO:0007669"/>
    <property type="project" value="EnsemblPlants"/>
</dbReference>
<evidence type="ECO:0000259" key="14">
    <source>
        <dbReference type="Pfam" id="PF04811"/>
    </source>
</evidence>
<keyword evidence="9" id="KW-0472">Membrane</keyword>
<keyword evidence="7" id="KW-0931">ER-Golgi transport</keyword>
<dbReference type="SUPFAM" id="SSF82754">
    <property type="entry name" value="C-terminal, gelsolin-like domain of Sec23/24"/>
    <property type="match status" value="1"/>
</dbReference>
<keyword evidence="8" id="KW-0653">Protein transport</keyword>
<keyword evidence="3" id="KW-0813">Transport</keyword>
<keyword evidence="18" id="KW-1185">Reference proteome</keyword>
<dbReference type="InterPro" id="IPR006895">
    <property type="entry name" value="Znf_Sec23_Sec24"/>
</dbReference>
<dbReference type="SUPFAM" id="SSF82919">
    <property type="entry name" value="Zn-finger domain of Sec23/24"/>
    <property type="match status" value="1"/>
</dbReference>
<feature type="domain" description="Sec23/Sec24 beta-sandwich" evidence="16">
    <location>
        <begin position="630"/>
        <end position="724"/>
    </location>
</feature>
<accession>A0A388KCN1</accession>
<dbReference type="SUPFAM" id="SSF81995">
    <property type="entry name" value="beta-sandwich domain of Sec23/24"/>
    <property type="match status" value="1"/>
</dbReference>
<feature type="domain" description="Zinc finger Sec23/Sec24-type" evidence="13">
    <location>
        <begin position="308"/>
        <end position="346"/>
    </location>
</feature>
<dbReference type="Pfam" id="PF04810">
    <property type="entry name" value="zf-Sec23_Sec24"/>
    <property type="match status" value="1"/>
</dbReference>
<name>A0A388KCN1_CHABU</name>
<evidence type="ECO:0000256" key="1">
    <source>
        <dbReference type="ARBA" id="ARBA00004299"/>
    </source>
</evidence>
<dbReference type="InterPro" id="IPR037364">
    <property type="entry name" value="Sec23"/>
</dbReference>
<dbReference type="Gramene" id="GBG67818">
    <property type="protein sequence ID" value="GBG67818"/>
    <property type="gene ID" value="CBR_g939"/>
</dbReference>
<dbReference type="GO" id="GO:0008270">
    <property type="term" value="F:zinc ion binding"/>
    <property type="evidence" value="ECO:0007669"/>
    <property type="project" value="InterPro"/>
</dbReference>
<dbReference type="Pfam" id="PF08033">
    <property type="entry name" value="Sec23_BS"/>
    <property type="match status" value="1"/>
</dbReference>
<evidence type="ECO:0000256" key="10">
    <source>
        <dbReference type="ARBA" id="ARBA00023329"/>
    </source>
</evidence>
<keyword evidence="6" id="KW-0862">Zinc</keyword>
<dbReference type="SUPFAM" id="SSF53300">
    <property type="entry name" value="vWA-like"/>
    <property type="match status" value="1"/>
</dbReference>
<dbReference type="InterPro" id="IPR036180">
    <property type="entry name" value="Gelsolin-like_dom_sf"/>
</dbReference>
<dbReference type="InterPro" id="IPR036175">
    <property type="entry name" value="Sec23/24_helical_dom_sf"/>
</dbReference>
<feature type="domain" description="Gelsolin-like" evidence="12">
    <location>
        <begin position="858"/>
        <end position="923"/>
    </location>
</feature>
<dbReference type="GO" id="GO:0005789">
    <property type="term" value="C:endoplasmic reticulum membrane"/>
    <property type="evidence" value="ECO:0007669"/>
    <property type="project" value="UniProtKB-SubCell"/>
</dbReference>
<keyword evidence="10" id="KW-0968">Cytoplasmic vesicle</keyword>
<feature type="region of interest" description="Disordered" evidence="11">
    <location>
        <begin position="98"/>
        <end position="119"/>
    </location>
</feature>